<keyword evidence="1" id="KW-0732">Signal</keyword>
<dbReference type="RefSeq" id="WP_115886992.1">
    <property type="nucleotide sequence ID" value="NZ_QRDQ01000007.1"/>
</dbReference>
<evidence type="ECO:0000256" key="1">
    <source>
        <dbReference type="SAM" id="SignalP"/>
    </source>
</evidence>
<protein>
    <submittedName>
        <fullName evidence="2">Uncharacterized protein</fullName>
    </submittedName>
</protein>
<evidence type="ECO:0000313" key="3">
    <source>
        <dbReference type="Proteomes" id="UP000257004"/>
    </source>
</evidence>
<name>A0A3D9G127_9FLAO</name>
<dbReference type="OrthoDB" id="671991at2"/>
<dbReference type="Pfam" id="PF20365">
    <property type="entry name" value="DUF6660"/>
    <property type="match status" value="1"/>
</dbReference>
<sequence length="107" mass="11921">MKSFVTILSFIVLFLSTVPCSAFANHSECDVKKNCENDSHDCGNECNGKCSPFYSCGTCIGFTLNFNSVIINEKLEFTLDEVSQTPSYNKIVDSSFICKIWQPPKIS</sequence>
<dbReference type="AlphaFoldDB" id="A0A3D9G127"/>
<feature type="signal peptide" evidence="1">
    <location>
        <begin position="1"/>
        <end position="24"/>
    </location>
</feature>
<keyword evidence="3" id="KW-1185">Reference proteome</keyword>
<organism evidence="2 3">
    <name type="scientific">Flavobacterium cutihirudinis</name>
    <dbReference type="NCBI Taxonomy" id="1265740"/>
    <lineage>
        <taxon>Bacteria</taxon>
        <taxon>Pseudomonadati</taxon>
        <taxon>Bacteroidota</taxon>
        <taxon>Flavobacteriia</taxon>
        <taxon>Flavobacteriales</taxon>
        <taxon>Flavobacteriaceae</taxon>
        <taxon>Flavobacterium</taxon>
    </lineage>
</organism>
<proteinExistence type="predicted"/>
<dbReference type="Proteomes" id="UP000257004">
    <property type="component" value="Unassembled WGS sequence"/>
</dbReference>
<dbReference type="EMBL" id="QRDQ01000007">
    <property type="protein sequence ID" value="RED26925.1"/>
    <property type="molecule type" value="Genomic_DNA"/>
</dbReference>
<accession>A0A3D9G127</accession>
<reference evidence="2 3" key="1">
    <citation type="submission" date="2018-07" db="EMBL/GenBank/DDBJ databases">
        <title>Genomic Encyclopedia of Archaeal and Bacterial Type Strains, Phase II (KMG-II): from individual species to whole genera.</title>
        <authorList>
            <person name="Goeker M."/>
        </authorList>
    </citation>
    <scope>NUCLEOTIDE SEQUENCE [LARGE SCALE GENOMIC DNA]</scope>
    <source>
        <strain evidence="2 3">DSM 25795</strain>
    </source>
</reference>
<evidence type="ECO:0000313" key="2">
    <source>
        <dbReference type="EMBL" id="RED26925.1"/>
    </source>
</evidence>
<dbReference type="InterPro" id="IPR046601">
    <property type="entry name" value="DUF6660"/>
</dbReference>
<feature type="chain" id="PRO_5017708795" evidence="1">
    <location>
        <begin position="25"/>
        <end position="107"/>
    </location>
</feature>
<gene>
    <name evidence="2" type="ORF">BD847_0853</name>
</gene>
<comment type="caution">
    <text evidence="2">The sequence shown here is derived from an EMBL/GenBank/DDBJ whole genome shotgun (WGS) entry which is preliminary data.</text>
</comment>